<feature type="compositionally biased region" description="Basic and acidic residues" evidence="1">
    <location>
        <begin position="469"/>
        <end position="527"/>
    </location>
</feature>
<dbReference type="Pfam" id="PF02206">
    <property type="entry name" value="WSN"/>
    <property type="match status" value="1"/>
</dbReference>
<name>A0A8R1HL64_CAEJA</name>
<feature type="region of interest" description="Disordered" evidence="1">
    <location>
        <begin position="469"/>
        <end position="593"/>
    </location>
</feature>
<proteinExistence type="predicted"/>
<feature type="transmembrane region" description="Helical" evidence="2">
    <location>
        <begin position="435"/>
        <end position="458"/>
    </location>
</feature>
<reference evidence="4" key="2">
    <citation type="submission" date="2022-06" db="UniProtKB">
        <authorList>
            <consortium name="EnsemblMetazoa"/>
        </authorList>
    </citation>
    <scope>IDENTIFICATION</scope>
    <source>
        <strain evidence="4">DF5081</strain>
    </source>
</reference>
<evidence type="ECO:0000259" key="3">
    <source>
        <dbReference type="Pfam" id="PF02206"/>
    </source>
</evidence>
<dbReference type="AlphaFoldDB" id="A0A8R1HL64"/>
<keyword evidence="5" id="KW-1185">Reference proteome</keyword>
<sequence length="621" mass="70390">MFILHSGNSNFTKETAPVKRDDNLTSAKALEKNAATLNRVLNAILFHNELQNGSVTMKDFVAESMGFQDASRFDSIKTIHVQKTVKYMGLTDFISNQTSGKLDELVIGMRKLEMQNLSTLTSAKVAEILSLFSNYAIDVKFRYWIDLDSIKDLLKPFQKGFPSSLDEKNAVNTFDKVEREVVNVDALLIEMKNLYNDVVAFEEKLNSTYILNIEKFLQETNTTDIPNLNNAFSSLNASFDYFVSWWNALVGFPNGLNDLEKLSGEFADHWLMAVLNGGKTLDLLKKELMPLLNITKDLKSKEVASIDLGRHVYFSAVRKVFNNVEIMNSKDPLSVLNAFSKAKNDLLKLQQTFGFDNSIVQEVKEVIRSNADFTNFKDGLRRSQEVVDVEESLDQLELLQFAVMRKNGSLSSLIDNAENFFTDFFKEPSDPDHNWLLIAAFSTFIIVFIVSVGLYCFVWKRVKKNKEKSSTKKCLKNEHSKDNNSKEEHSKDNNSKEKLLKEEHSKDNNSKEKLLKEEHSKDNNSKEKHSKKKEAQKKEPKEREIQAVQNSDGHAGQSVNDANRNACASQNQEEQNSDGSAAQNESNMSMKEKVPVETFSLPNLDVMGPIKAERADKMLAS</sequence>
<organism evidence="4 5">
    <name type="scientific">Caenorhabditis japonica</name>
    <dbReference type="NCBI Taxonomy" id="281687"/>
    <lineage>
        <taxon>Eukaryota</taxon>
        <taxon>Metazoa</taxon>
        <taxon>Ecdysozoa</taxon>
        <taxon>Nematoda</taxon>
        <taxon>Chromadorea</taxon>
        <taxon>Rhabditida</taxon>
        <taxon>Rhabditina</taxon>
        <taxon>Rhabditomorpha</taxon>
        <taxon>Rhabditoidea</taxon>
        <taxon>Rhabditidae</taxon>
        <taxon>Peloderinae</taxon>
        <taxon>Caenorhabditis</taxon>
    </lineage>
</organism>
<dbReference type="InterPro" id="IPR003125">
    <property type="entry name" value="WSN"/>
</dbReference>
<keyword evidence="2" id="KW-1133">Transmembrane helix</keyword>
<keyword evidence="2" id="KW-0472">Membrane</keyword>
<evidence type="ECO:0000256" key="1">
    <source>
        <dbReference type="SAM" id="MobiDB-lite"/>
    </source>
</evidence>
<feature type="domain" description="Domain of unknown function WSN" evidence="3">
    <location>
        <begin position="33"/>
        <end position="86"/>
    </location>
</feature>
<reference evidence="5" key="1">
    <citation type="submission" date="2010-08" db="EMBL/GenBank/DDBJ databases">
        <authorList>
            <consortium name="Caenorhabditis japonica Sequencing Consortium"/>
            <person name="Wilson R.K."/>
        </authorList>
    </citation>
    <scope>NUCLEOTIDE SEQUENCE [LARGE SCALE GENOMIC DNA]</scope>
    <source>
        <strain evidence="5">DF5081</strain>
    </source>
</reference>
<evidence type="ECO:0000313" key="4">
    <source>
        <dbReference type="EnsemblMetazoa" id="CJA04868.1"/>
    </source>
</evidence>
<evidence type="ECO:0000256" key="2">
    <source>
        <dbReference type="SAM" id="Phobius"/>
    </source>
</evidence>
<dbReference type="Proteomes" id="UP000005237">
    <property type="component" value="Unassembled WGS sequence"/>
</dbReference>
<feature type="compositionally biased region" description="Polar residues" evidence="1">
    <location>
        <begin position="547"/>
        <end position="589"/>
    </location>
</feature>
<keyword evidence="2" id="KW-0812">Transmembrane</keyword>
<dbReference type="EnsemblMetazoa" id="CJA04868.1">
    <property type="protein sequence ID" value="CJA04868.1"/>
    <property type="gene ID" value="WBGene00124070"/>
</dbReference>
<accession>A0A8R1HL64</accession>
<evidence type="ECO:0000313" key="5">
    <source>
        <dbReference type="Proteomes" id="UP000005237"/>
    </source>
</evidence>
<feature type="compositionally biased region" description="Basic and acidic residues" evidence="1">
    <location>
        <begin position="536"/>
        <end position="545"/>
    </location>
</feature>
<protein>
    <submittedName>
        <fullName evidence="4">WSN domain-containing protein</fullName>
    </submittedName>
</protein>